<reference evidence="1 2" key="1">
    <citation type="submission" date="2020-06" db="EMBL/GenBank/DDBJ databases">
        <title>WGS assembly of Ceratodon purpureus strain R40.</title>
        <authorList>
            <person name="Carey S.B."/>
            <person name="Jenkins J."/>
            <person name="Shu S."/>
            <person name="Lovell J.T."/>
            <person name="Sreedasyam A."/>
            <person name="Maumus F."/>
            <person name="Tiley G.P."/>
            <person name="Fernandez-Pozo N."/>
            <person name="Barry K."/>
            <person name="Chen C."/>
            <person name="Wang M."/>
            <person name="Lipzen A."/>
            <person name="Daum C."/>
            <person name="Saski C.A."/>
            <person name="Payton A.C."/>
            <person name="Mcbreen J.C."/>
            <person name="Conrad R.E."/>
            <person name="Kollar L.M."/>
            <person name="Olsson S."/>
            <person name="Huttunen S."/>
            <person name="Landis J.B."/>
            <person name="Wickett N.J."/>
            <person name="Johnson M.G."/>
            <person name="Rensing S.A."/>
            <person name="Grimwood J."/>
            <person name="Schmutz J."/>
            <person name="Mcdaniel S.F."/>
        </authorList>
    </citation>
    <scope>NUCLEOTIDE SEQUENCE [LARGE SCALE GENOMIC DNA]</scope>
    <source>
        <strain evidence="1 2">R40</strain>
    </source>
</reference>
<organism evidence="1 2">
    <name type="scientific">Ceratodon purpureus</name>
    <name type="common">Fire moss</name>
    <name type="synonym">Dicranum purpureum</name>
    <dbReference type="NCBI Taxonomy" id="3225"/>
    <lineage>
        <taxon>Eukaryota</taxon>
        <taxon>Viridiplantae</taxon>
        <taxon>Streptophyta</taxon>
        <taxon>Embryophyta</taxon>
        <taxon>Bryophyta</taxon>
        <taxon>Bryophytina</taxon>
        <taxon>Bryopsida</taxon>
        <taxon>Dicranidae</taxon>
        <taxon>Pseudoditrichales</taxon>
        <taxon>Ditrichaceae</taxon>
        <taxon>Ceratodon</taxon>
    </lineage>
</organism>
<dbReference type="AlphaFoldDB" id="A0A8T0HHV2"/>
<name>A0A8T0HHV2_CERPU</name>
<dbReference type="EMBL" id="CM026427">
    <property type="protein sequence ID" value="KAG0570487.1"/>
    <property type="molecule type" value="Genomic_DNA"/>
</dbReference>
<keyword evidence="2" id="KW-1185">Reference proteome</keyword>
<sequence>MPAFSICKRLNPESLTARYDRSLMRWHWFQGHHNHNVQVELRGRNDAIGEDSELLIQWHAKSGYLQRSLVEVTAADGIAR</sequence>
<evidence type="ECO:0000313" key="2">
    <source>
        <dbReference type="Proteomes" id="UP000822688"/>
    </source>
</evidence>
<protein>
    <submittedName>
        <fullName evidence="1">Uncharacterized protein</fullName>
    </submittedName>
</protein>
<dbReference type="Proteomes" id="UP000822688">
    <property type="component" value="Chromosome 6"/>
</dbReference>
<comment type="caution">
    <text evidence="1">The sequence shown here is derived from an EMBL/GenBank/DDBJ whole genome shotgun (WGS) entry which is preliminary data.</text>
</comment>
<accession>A0A8T0HHV2</accession>
<evidence type="ECO:0000313" key="1">
    <source>
        <dbReference type="EMBL" id="KAG0570487.1"/>
    </source>
</evidence>
<proteinExistence type="predicted"/>
<gene>
    <name evidence="1" type="ORF">KC19_6G166300</name>
</gene>